<evidence type="ECO:0000256" key="1">
    <source>
        <dbReference type="SAM" id="MobiDB-lite"/>
    </source>
</evidence>
<comment type="caution">
    <text evidence="2">The sequence shown here is derived from an EMBL/GenBank/DDBJ whole genome shotgun (WGS) entry which is preliminary data.</text>
</comment>
<feature type="region of interest" description="Disordered" evidence="1">
    <location>
        <begin position="175"/>
        <end position="203"/>
    </location>
</feature>
<proteinExistence type="predicted"/>
<dbReference type="EMBL" id="JANBQF010000428">
    <property type="protein sequence ID" value="KAJ2001255.1"/>
    <property type="molecule type" value="Genomic_DNA"/>
</dbReference>
<organism evidence="2 3">
    <name type="scientific">Coemansia thaxteri</name>
    <dbReference type="NCBI Taxonomy" id="2663907"/>
    <lineage>
        <taxon>Eukaryota</taxon>
        <taxon>Fungi</taxon>
        <taxon>Fungi incertae sedis</taxon>
        <taxon>Zoopagomycota</taxon>
        <taxon>Kickxellomycotina</taxon>
        <taxon>Kickxellomycetes</taxon>
        <taxon>Kickxellales</taxon>
        <taxon>Kickxellaceae</taxon>
        <taxon>Coemansia</taxon>
    </lineage>
</organism>
<evidence type="ECO:0000313" key="3">
    <source>
        <dbReference type="Proteomes" id="UP001150907"/>
    </source>
</evidence>
<feature type="region of interest" description="Disordered" evidence="1">
    <location>
        <begin position="28"/>
        <end position="66"/>
    </location>
</feature>
<dbReference type="AlphaFoldDB" id="A0A9W8BGJ8"/>
<gene>
    <name evidence="2" type="ORF">H4R26_004224</name>
</gene>
<sequence>MNTGYFATGRTGRLLGLNNHTMRVPIRQDNLLPSGSSESSLEASSDGGETSSSANNATDDEAGDTSQSIDEGMALFKRLKPFNISAISSAAEAFGIPFSISLLARATKKIAQIKAADRDPLRTHVRGTAAGELAAANALNSSVLLTTDIDEHIDVEHSDDVLPAGAYADWDYEESAGSGIDGDHGQQARHAQGHNAHSDGVDDEIQTSIDTSGLASLLGESSLASALEDPAQAQAILEYVKSLLRAKAQEAPSTAK</sequence>
<dbReference type="Proteomes" id="UP001150907">
    <property type="component" value="Unassembled WGS sequence"/>
</dbReference>
<dbReference type="OrthoDB" id="614844at2759"/>
<keyword evidence="3" id="KW-1185">Reference proteome</keyword>
<reference evidence="2" key="1">
    <citation type="submission" date="2022-07" db="EMBL/GenBank/DDBJ databases">
        <title>Phylogenomic reconstructions and comparative analyses of Kickxellomycotina fungi.</title>
        <authorList>
            <person name="Reynolds N.K."/>
            <person name="Stajich J.E."/>
            <person name="Barry K."/>
            <person name="Grigoriev I.V."/>
            <person name="Crous P."/>
            <person name="Smith M.E."/>
        </authorList>
    </citation>
    <scope>NUCLEOTIDE SEQUENCE</scope>
    <source>
        <strain evidence="2">IMI 214461</strain>
    </source>
</reference>
<protein>
    <submittedName>
        <fullName evidence="2">Uncharacterized protein</fullName>
    </submittedName>
</protein>
<evidence type="ECO:0000313" key="2">
    <source>
        <dbReference type="EMBL" id="KAJ2001255.1"/>
    </source>
</evidence>
<accession>A0A9W8BGJ8</accession>
<name>A0A9W8BGJ8_9FUNG</name>
<feature type="compositionally biased region" description="Low complexity" evidence="1">
    <location>
        <begin position="31"/>
        <end position="49"/>
    </location>
</feature>